<name>A0A699J0N1_TANCI</name>
<protein>
    <submittedName>
        <fullName evidence="2">Uncharacterized protein</fullName>
    </submittedName>
</protein>
<organism evidence="2">
    <name type="scientific">Tanacetum cinerariifolium</name>
    <name type="common">Dalmatian daisy</name>
    <name type="synonym">Chrysanthemum cinerariifolium</name>
    <dbReference type="NCBI Taxonomy" id="118510"/>
    <lineage>
        <taxon>Eukaryota</taxon>
        <taxon>Viridiplantae</taxon>
        <taxon>Streptophyta</taxon>
        <taxon>Embryophyta</taxon>
        <taxon>Tracheophyta</taxon>
        <taxon>Spermatophyta</taxon>
        <taxon>Magnoliopsida</taxon>
        <taxon>eudicotyledons</taxon>
        <taxon>Gunneridae</taxon>
        <taxon>Pentapetalae</taxon>
        <taxon>asterids</taxon>
        <taxon>campanulids</taxon>
        <taxon>Asterales</taxon>
        <taxon>Asteraceae</taxon>
        <taxon>Asteroideae</taxon>
        <taxon>Anthemideae</taxon>
        <taxon>Anthemidinae</taxon>
        <taxon>Tanacetum</taxon>
    </lineage>
</organism>
<evidence type="ECO:0000256" key="1">
    <source>
        <dbReference type="SAM" id="MobiDB-lite"/>
    </source>
</evidence>
<evidence type="ECO:0000313" key="2">
    <source>
        <dbReference type="EMBL" id="GFA01019.1"/>
    </source>
</evidence>
<feature type="compositionally biased region" description="Basic and acidic residues" evidence="1">
    <location>
        <begin position="188"/>
        <end position="197"/>
    </location>
</feature>
<feature type="compositionally biased region" description="Basic and acidic residues" evidence="1">
    <location>
        <begin position="159"/>
        <end position="169"/>
    </location>
</feature>
<sequence>VGDEAIHNELGDRMERVATTASSLKAEQDSEQFWQTAALSTIKDGVMAITATIDRNVKVLITEASIRRHLKLGDYKGLSTFPTEEIFQQLALMRPRSVAEVRKSMCIYLKNQGGFKLSHFKGMSYEDIKPIFEKVWDQIHFFVPMNSELEVERQYIEKEKGKKSNDSRKPTRKKTLARKRAGGNDSQETMKKQKLEDDTENKELKAYLDIVPEDKFVMKVESLATKFYILIAHSFKMTQLESSLILQIYAHALPYFSYTSRSILKSMISYHNWITPIILMSLITFSYNFFTLKTSFVDEELIDVCWGDRDGEDVILEGKDSGVDGSPC</sequence>
<gene>
    <name evidence="2" type="ORF">Tci_572991</name>
</gene>
<feature type="non-terminal residue" evidence="2">
    <location>
        <position position="1"/>
    </location>
</feature>
<proteinExistence type="predicted"/>
<reference evidence="2" key="1">
    <citation type="journal article" date="2019" name="Sci. Rep.">
        <title>Draft genome of Tanacetum cinerariifolium, the natural source of mosquito coil.</title>
        <authorList>
            <person name="Yamashiro T."/>
            <person name="Shiraishi A."/>
            <person name="Satake H."/>
            <person name="Nakayama K."/>
        </authorList>
    </citation>
    <scope>NUCLEOTIDE SEQUENCE</scope>
</reference>
<dbReference type="AlphaFoldDB" id="A0A699J0N1"/>
<feature type="compositionally biased region" description="Basic residues" evidence="1">
    <location>
        <begin position="170"/>
        <end position="181"/>
    </location>
</feature>
<feature type="region of interest" description="Disordered" evidence="1">
    <location>
        <begin position="159"/>
        <end position="197"/>
    </location>
</feature>
<dbReference type="EMBL" id="BKCJ010355249">
    <property type="protein sequence ID" value="GFA01019.1"/>
    <property type="molecule type" value="Genomic_DNA"/>
</dbReference>
<comment type="caution">
    <text evidence="2">The sequence shown here is derived from an EMBL/GenBank/DDBJ whole genome shotgun (WGS) entry which is preliminary data.</text>
</comment>
<accession>A0A699J0N1</accession>